<comment type="catalytic activity">
    <reaction evidence="1">
        <text>Random hydrolysis of (1-&gt;6)-alpha-D-mannosidic linkages in unbranched (1-&gt;6)-mannans.</text>
        <dbReference type="EC" id="3.2.1.101"/>
    </reaction>
</comment>
<dbReference type="EMBL" id="MU251448">
    <property type="protein sequence ID" value="KAG9234889.1"/>
    <property type="molecule type" value="Genomic_DNA"/>
</dbReference>
<sequence length="403" mass="43333">SLVSLAVVLSPVLGIDLDVTNPTSIKSTASTIANGMVSYYNGNETGEIIGLLPEPYFWSETSLMFDTLIRYWKATGDSQYNDIVSQGMQAQTGNDNDFMPANQTKNMGNDDQSVWAIAAMTATESIFPDVKGKATWLRLADNVFNDQVARWDDSTCQGGLRWQIFPFNAGYNYKNHANAQFFHLASRLARYTGNSTYIDWASKSFDWAKSVGLVDAKWNVFDGASTKTNCSLINKIQNSHLSSTYVSGAAHMYNITEGGAKWKSTLDGLLNSTLITFFPGGIAKEISCEKVSGVKCKTSVHAYKGILAQNLVDTIRVAPYTSSLIFPKFQSTAAAAAKACDGGVCTLNWSSLRPKITNHTNVGNELSALSFVQGLLAKEVASPATASTGGPAGNSSSTNATSS</sequence>
<dbReference type="EC" id="3.2.1.101" evidence="4"/>
<dbReference type="Gene3D" id="1.50.10.20">
    <property type="match status" value="1"/>
</dbReference>
<dbReference type="Pfam" id="PF03663">
    <property type="entry name" value="Glyco_hydro_76"/>
    <property type="match status" value="1"/>
</dbReference>
<feature type="non-terminal residue" evidence="11">
    <location>
        <position position="403"/>
    </location>
</feature>
<comment type="similarity">
    <text evidence="3">Belongs to the glycosyl hydrolase 76 family.</text>
</comment>
<dbReference type="GO" id="GO:0012505">
    <property type="term" value="C:endomembrane system"/>
    <property type="evidence" value="ECO:0007669"/>
    <property type="project" value="UniProtKB-SubCell"/>
</dbReference>
<evidence type="ECO:0000256" key="6">
    <source>
        <dbReference type="ARBA" id="ARBA00022801"/>
    </source>
</evidence>
<dbReference type="GO" id="GO:0008496">
    <property type="term" value="F:mannan endo-1,6-alpha-mannosidase activity"/>
    <property type="evidence" value="ECO:0007669"/>
    <property type="project" value="UniProtKB-EC"/>
</dbReference>
<dbReference type="InterPro" id="IPR005198">
    <property type="entry name" value="Glyco_hydro_76"/>
</dbReference>
<keyword evidence="6 11" id="KW-0378">Hydrolase</keyword>
<evidence type="ECO:0000256" key="4">
    <source>
        <dbReference type="ARBA" id="ARBA00012350"/>
    </source>
</evidence>
<evidence type="ECO:0000256" key="10">
    <source>
        <dbReference type="SAM" id="MobiDB-lite"/>
    </source>
</evidence>
<evidence type="ECO:0000256" key="1">
    <source>
        <dbReference type="ARBA" id="ARBA00001452"/>
    </source>
</evidence>
<dbReference type="PIRSF" id="PIRSF016302">
    <property type="entry name" value="Man_a_manosd"/>
    <property type="match status" value="1"/>
</dbReference>
<comment type="subcellular location">
    <subcellularLocation>
        <location evidence="2">Endomembrane system</location>
    </subcellularLocation>
</comment>
<protein>
    <recommendedName>
        <fullName evidence="4">mannan endo-1,6-alpha-mannosidase</fullName>
        <ecNumber evidence="4">3.2.1.101</ecNumber>
    </recommendedName>
</protein>
<evidence type="ECO:0000313" key="12">
    <source>
        <dbReference type="Proteomes" id="UP000824998"/>
    </source>
</evidence>
<keyword evidence="5" id="KW-0732">Signal</keyword>
<feature type="non-terminal residue" evidence="11">
    <location>
        <position position="1"/>
    </location>
</feature>
<evidence type="ECO:0000256" key="2">
    <source>
        <dbReference type="ARBA" id="ARBA00004308"/>
    </source>
</evidence>
<comment type="caution">
    <text evidence="11">The sequence shown here is derived from an EMBL/GenBank/DDBJ whole genome shotgun (WGS) entry which is preliminary data.</text>
</comment>
<reference evidence="11" key="1">
    <citation type="journal article" date="2021" name="IMA Fungus">
        <title>Genomic characterization of three marine fungi, including Emericellopsis atlantica sp. nov. with signatures of a generalist lifestyle and marine biomass degradation.</title>
        <authorList>
            <person name="Hagestad O.C."/>
            <person name="Hou L."/>
            <person name="Andersen J.H."/>
            <person name="Hansen E.H."/>
            <person name="Altermark B."/>
            <person name="Li C."/>
            <person name="Kuhnert E."/>
            <person name="Cox R.J."/>
            <person name="Crous P.W."/>
            <person name="Spatafora J.W."/>
            <person name="Lail K."/>
            <person name="Amirebrahimi M."/>
            <person name="Lipzen A."/>
            <person name="Pangilinan J."/>
            <person name="Andreopoulos W."/>
            <person name="Hayes R.D."/>
            <person name="Ng V."/>
            <person name="Grigoriev I.V."/>
            <person name="Jackson S.A."/>
            <person name="Sutton T.D.S."/>
            <person name="Dobson A.D.W."/>
            <person name="Rama T."/>
        </authorList>
    </citation>
    <scope>NUCLEOTIDE SEQUENCE</scope>
    <source>
        <strain evidence="11">TRa018bII</strain>
    </source>
</reference>
<dbReference type="OrthoDB" id="4187847at2759"/>
<evidence type="ECO:0000256" key="9">
    <source>
        <dbReference type="ARBA" id="ARBA00023295"/>
    </source>
</evidence>
<evidence type="ECO:0000256" key="8">
    <source>
        <dbReference type="ARBA" id="ARBA00023180"/>
    </source>
</evidence>
<keyword evidence="7" id="KW-0472">Membrane</keyword>
<dbReference type="Proteomes" id="UP000824998">
    <property type="component" value="Unassembled WGS sequence"/>
</dbReference>
<evidence type="ECO:0000256" key="5">
    <source>
        <dbReference type="ARBA" id="ARBA00022729"/>
    </source>
</evidence>
<evidence type="ECO:0000256" key="3">
    <source>
        <dbReference type="ARBA" id="ARBA00009699"/>
    </source>
</evidence>
<evidence type="ECO:0000256" key="7">
    <source>
        <dbReference type="ARBA" id="ARBA00023136"/>
    </source>
</evidence>
<dbReference type="SUPFAM" id="SSF48208">
    <property type="entry name" value="Six-hairpin glycosidases"/>
    <property type="match status" value="1"/>
</dbReference>
<keyword evidence="8" id="KW-0325">Glycoprotein</keyword>
<organism evidence="11 12">
    <name type="scientific">Amylocarpus encephaloides</name>
    <dbReference type="NCBI Taxonomy" id="45428"/>
    <lineage>
        <taxon>Eukaryota</taxon>
        <taxon>Fungi</taxon>
        <taxon>Dikarya</taxon>
        <taxon>Ascomycota</taxon>
        <taxon>Pezizomycotina</taxon>
        <taxon>Leotiomycetes</taxon>
        <taxon>Helotiales</taxon>
        <taxon>Helotiales incertae sedis</taxon>
        <taxon>Amylocarpus</taxon>
    </lineage>
</organism>
<evidence type="ECO:0000313" key="11">
    <source>
        <dbReference type="EMBL" id="KAG9234889.1"/>
    </source>
</evidence>
<name>A0A9P7YJA5_9HELO</name>
<keyword evidence="9" id="KW-0326">Glycosidase</keyword>
<dbReference type="GO" id="GO:0009272">
    <property type="term" value="P:fungal-type cell wall biogenesis"/>
    <property type="evidence" value="ECO:0007669"/>
    <property type="project" value="TreeGrafter"/>
</dbReference>
<keyword evidence="12" id="KW-1185">Reference proteome</keyword>
<dbReference type="PANTHER" id="PTHR12145">
    <property type="entry name" value="MANNAN ENDO-1,6-ALPHA-MANNOSIDASE DCW1"/>
    <property type="match status" value="1"/>
</dbReference>
<feature type="region of interest" description="Disordered" evidence="10">
    <location>
        <begin position="383"/>
        <end position="403"/>
    </location>
</feature>
<dbReference type="FunFam" id="1.50.10.20:FF:000006">
    <property type="entry name" value="Mannan endo-1,6-alpha-mannosidase"/>
    <property type="match status" value="1"/>
</dbReference>
<dbReference type="GO" id="GO:0016052">
    <property type="term" value="P:carbohydrate catabolic process"/>
    <property type="evidence" value="ECO:0007669"/>
    <property type="project" value="InterPro"/>
</dbReference>
<dbReference type="InterPro" id="IPR008928">
    <property type="entry name" value="6-hairpin_glycosidase_sf"/>
</dbReference>
<dbReference type="AlphaFoldDB" id="A0A9P7YJA5"/>
<feature type="compositionally biased region" description="Low complexity" evidence="10">
    <location>
        <begin position="393"/>
        <end position="403"/>
    </location>
</feature>
<gene>
    <name evidence="11" type="ORF">BJ875DRAFT_357669</name>
</gene>
<dbReference type="PANTHER" id="PTHR12145:SF41">
    <property type="entry name" value="MANNAN ENDO-1,6-ALPHA-MANNOSIDASE"/>
    <property type="match status" value="1"/>
</dbReference>
<proteinExistence type="inferred from homology"/>
<dbReference type="InterPro" id="IPR014480">
    <property type="entry name" value="Mannan-1_6-alpha_mannosidase"/>
</dbReference>
<accession>A0A9P7YJA5</accession>